<dbReference type="Pfam" id="PF08666">
    <property type="entry name" value="SAF"/>
    <property type="match status" value="1"/>
</dbReference>
<dbReference type="SMART" id="SM00858">
    <property type="entry name" value="SAF"/>
    <property type="match status" value="1"/>
</dbReference>
<dbReference type="Pfam" id="PF16976">
    <property type="entry name" value="RcpC"/>
    <property type="match status" value="1"/>
</dbReference>
<evidence type="ECO:0000313" key="4">
    <source>
        <dbReference type="Proteomes" id="UP001304769"/>
    </source>
</evidence>
<sequence>MRTRLLGGVAALIVAVIGTVLLLTYVNGADRRAFANVETEDVYVVQKTIPAGTAAASLGDSVAKKTLPKAAIAANAVTDLAAVQGKVASVDLQPGEDLLTSRFVDPTAAATSGRANVPAGMQEVTIKLPIERVVGGALAPGDTVGILISFGADNGQPAQTQLTYNKVLLTAVQLSSGANARDTSTTQTAASGGSGIGSASSNSGGDYLVTFALAAADAQRIVYAVEFGKVYLTKEPANAQLNASGTMDRTRVFQ</sequence>
<protein>
    <submittedName>
        <fullName evidence="3">RcpC/CpaB family pilus assembly protein</fullName>
    </submittedName>
</protein>
<evidence type="ECO:0000313" key="3">
    <source>
        <dbReference type="EMBL" id="MEA5453425.1"/>
    </source>
</evidence>
<feature type="region of interest" description="Disordered" evidence="1">
    <location>
        <begin position="180"/>
        <end position="200"/>
    </location>
</feature>
<gene>
    <name evidence="3" type="ORF">SPF06_01695</name>
</gene>
<proteinExistence type="predicted"/>
<keyword evidence="4" id="KW-1185">Reference proteome</keyword>
<organism evidence="3 4">
    <name type="scientific">Sinomonas terricola</name>
    <dbReference type="NCBI Taxonomy" id="3110330"/>
    <lineage>
        <taxon>Bacteria</taxon>
        <taxon>Bacillati</taxon>
        <taxon>Actinomycetota</taxon>
        <taxon>Actinomycetes</taxon>
        <taxon>Micrococcales</taxon>
        <taxon>Micrococcaceae</taxon>
        <taxon>Sinomonas</taxon>
    </lineage>
</organism>
<feature type="compositionally biased region" description="Low complexity" evidence="1">
    <location>
        <begin position="183"/>
        <end position="200"/>
    </location>
</feature>
<name>A0ABU5T1G8_9MICC</name>
<dbReference type="CDD" id="cd11614">
    <property type="entry name" value="SAF_CpaB_FlgA_like"/>
    <property type="match status" value="1"/>
</dbReference>
<feature type="domain" description="SAF" evidence="2">
    <location>
        <begin position="40"/>
        <end position="104"/>
    </location>
</feature>
<evidence type="ECO:0000259" key="2">
    <source>
        <dbReference type="SMART" id="SM00858"/>
    </source>
</evidence>
<accession>A0ABU5T1G8</accession>
<dbReference type="EMBL" id="JAYGGQ010000001">
    <property type="protein sequence ID" value="MEA5453425.1"/>
    <property type="molecule type" value="Genomic_DNA"/>
</dbReference>
<dbReference type="InterPro" id="IPR031571">
    <property type="entry name" value="RcpC_dom"/>
</dbReference>
<dbReference type="InterPro" id="IPR013974">
    <property type="entry name" value="SAF"/>
</dbReference>
<comment type="caution">
    <text evidence="3">The sequence shown here is derived from an EMBL/GenBank/DDBJ whole genome shotgun (WGS) entry which is preliminary data.</text>
</comment>
<dbReference type="Proteomes" id="UP001304769">
    <property type="component" value="Unassembled WGS sequence"/>
</dbReference>
<evidence type="ECO:0000256" key="1">
    <source>
        <dbReference type="SAM" id="MobiDB-lite"/>
    </source>
</evidence>
<reference evidence="3 4" key="1">
    <citation type="submission" date="2023-12" db="EMBL/GenBank/DDBJ databases">
        <title>Sinomonas terricola sp. nov, isolated from litchi orchard soil in Guangdong, PR China.</title>
        <authorList>
            <person name="Jiaxin W."/>
            <person name="Yang Z."/>
            <person name="Honghui Z."/>
        </authorList>
    </citation>
    <scope>NUCLEOTIDE SEQUENCE [LARGE SCALE GENOMIC DNA]</scope>
    <source>
        <strain evidence="3 4">JGH33</strain>
    </source>
</reference>
<dbReference type="RefSeq" id="WP_323277188.1">
    <property type="nucleotide sequence ID" value="NZ_JAYGGQ010000001.1"/>
</dbReference>